<dbReference type="EMBL" id="FOQG01000012">
    <property type="protein sequence ID" value="SFI73730.1"/>
    <property type="molecule type" value="Genomic_DNA"/>
</dbReference>
<protein>
    <submittedName>
        <fullName evidence="2">Uncharacterized protein</fullName>
    </submittedName>
</protein>
<evidence type="ECO:0000313" key="3">
    <source>
        <dbReference type="Proteomes" id="UP000198649"/>
    </source>
</evidence>
<feature type="compositionally biased region" description="Basic and acidic residues" evidence="1">
    <location>
        <begin position="260"/>
        <end position="269"/>
    </location>
</feature>
<name>A0A1I3KMY6_9ACTN</name>
<proteinExistence type="predicted"/>
<evidence type="ECO:0000256" key="1">
    <source>
        <dbReference type="SAM" id="MobiDB-lite"/>
    </source>
</evidence>
<dbReference type="AlphaFoldDB" id="A0A1I3KMY6"/>
<keyword evidence="3" id="KW-1185">Reference proteome</keyword>
<evidence type="ECO:0000313" key="2">
    <source>
        <dbReference type="EMBL" id="SFI73730.1"/>
    </source>
</evidence>
<feature type="compositionally biased region" description="Low complexity" evidence="1">
    <location>
        <begin position="7"/>
        <end position="18"/>
    </location>
</feature>
<gene>
    <name evidence="2" type="ORF">SAMN05216561_11291</name>
</gene>
<organism evidence="2 3">
    <name type="scientific">Nocardioides psychrotolerans</name>
    <dbReference type="NCBI Taxonomy" id="1005945"/>
    <lineage>
        <taxon>Bacteria</taxon>
        <taxon>Bacillati</taxon>
        <taxon>Actinomycetota</taxon>
        <taxon>Actinomycetes</taxon>
        <taxon>Propionibacteriales</taxon>
        <taxon>Nocardioidaceae</taxon>
        <taxon>Nocardioides</taxon>
    </lineage>
</organism>
<sequence>MARRESSSCAAGSGIGSSRPAQRDGEAVDCCDQQVEVACFRPVVEGDVEEGAVLAACPPQGVAQRLLVALQLAPPQPGADVGQLIWLAREESQDTVSPCALLHPGRPCPAGGEGCDGQHVLARTVVKAQRGRAQAALVGDGAHGQGRGALGGEQVVHRVGDGADPGCGVKESGHAAMSPRIGCVVPGSSTGSDGCRWKAGFVVADGAGPGVARGRGRCPSGVVKRLATSRDGRRVRTHPRFGPAPGPASGGLSPSPHPTRATDRPRTTR</sequence>
<feature type="region of interest" description="Disordered" evidence="1">
    <location>
        <begin position="225"/>
        <end position="269"/>
    </location>
</feature>
<reference evidence="2 3" key="1">
    <citation type="submission" date="2016-10" db="EMBL/GenBank/DDBJ databases">
        <authorList>
            <person name="de Groot N.N."/>
        </authorList>
    </citation>
    <scope>NUCLEOTIDE SEQUENCE [LARGE SCALE GENOMIC DNA]</scope>
    <source>
        <strain evidence="2 3">CGMCC 1.11156</strain>
    </source>
</reference>
<accession>A0A1I3KMY6</accession>
<dbReference type="Proteomes" id="UP000198649">
    <property type="component" value="Unassembled WGS sequence"/>
</dbReference>
<feature type="region of interest" description="Disordered" evidence="1">
    <location>
        <begin position="1"/>
        <end position="24"/>
    </location>
</feature>